<dbReference type="PROSITE" id="PS50865">
    <property type="entry name" value="ZF_MYND_2"/>
    <property type="match status" value="1"/>
</dbReference>
<feature type="compositionally biased region" description="Basic and acidic residues" evidence="6">
    <location>
        <begin position="146"/>
        <end position="163"/>
    </location>
</feature>
<keyword evidence="4" id="KW-0862">Zinc</keyword>
<dbReference type="SUPFAM" id="SSF144232">
    <property type="entry name" value="HIT/MYND zinc finger-like"/>
    <property type="match status" value="1"/>
</dbReference>
<comment type="caution">
    <text evidence="8">The sequence shown here is derived from an EMBL/GenBank/DDBJ whole genome shotgun (WGS) entry which is preliminary data.</text>
</comment>
<feature type="region of interest" description="Disordered" evidence="6">
    <location>
        <begin position="115"/>
        <end position="163"/>
    </location>
</feature>
<accession>K0RT69</accession>
<dbReference type="SUPFAM" id="SSF81901">
    <property type="entry name" value="HCP-like"/>
    <property type="match status" value="1"/>
</dbReference>
<dbReference type="Gene3D" id="1.25.40.10">
    <property type="entry name" value="Tetratricopeptide repeat domain"/>
    <property type="match status" value="1"/>
</dbReference>
<dbReference type="AlphaFoldDB" id="K0RT69"/>
<keyword evidence="2" id="KW-0677">Repeat</keyword>
<feature type="compositionally biased region" description="Low complexity" evidence="6">
    <location>
        <begin position="378"/>
        <end position="389"/>
    </location>
</feature>
<feature type="compositionally biased region" description="Basic residues" evidence="6">
    <location>
        <begin position="390"/>
        <end position="401"/>
    </location>
</feature>
<sequence>MGDKDSIENIKREFMEGIATKEQYAEALKGYQDAVGEMKSCDRDEAMRAVWDWPEWIGKVPFGFCVASPPAPSSPPALALPTILSSNPRQSPSIEGGRGGRRECTELALCCPLGEPTPRGKTEGSVERRPRSVPPFRTRSRRMLRRRDPSPGRMGRESESDVRLRPARGTLILGPTGSGGAGLTAVLRSRGRMAFVSRGERGARAPLKPLHTRLHAVIPPPSGPRASTSDFRRQGGRSPTQAEEGCCGPCLKTSAERWTSDILLGRRWPPGEDTDASSPSAAGRSSSYSGFRPHDVDGPPPPILWGGPVPPTPPGGRTALRSPILPPPPPPRVPEQRRRRPVARLALGVPSSPLPLWRPRNKIPTIRGRTASMKANEGAAGRPRQPPGSRGRKRGSRRPQGGRRQDRAEGWRSLRSVSTQTQQRGPSQPATAPQQAKDSVRPFWPTSSTETSSPPYKVSGCPAPQKGGERPTDPAGILNITMSCVPVADDGDEACANCGKQGGDTVKLKSCTACRLVKYCGVDCQRDHRKQHKKTCKQRAAELKDEELYSQGHKRPEGEFCPLCTLPIPLPKEDHSFFKVCCMKRICKGCDLAAQRRGMFDCPFCRAPLPGDNADKLAMIRARVKQKDPEAIFYLGQKYFFGSLRLQKDVRRAVELWTEAAELGSIDALYNLAIAYDLGEGVQQDKDRGVHFLTKAAMQGNVQSRYNLGCFEREKGNHDHAVKHFLISAKMGDKNSVEMIKKLFMGGLATKKQYAEAMRGHQDAVEEMKSHDRDEAKAINL</sequence>
<dbReference type="eggNOG" id="ENOG502RZ2E">
    <property type="taxonomic scope" value="Eukaryota"/>
</dbReference>
<dbReference type="InterPro" id="IPR002893">
    <property type="entry name" value="Znf_MYND"/>
</dbReference>
<proteinExistence type="predicted"/>
<feature type="compositionally biased region" description="Polar residues" evidence="6">
    <location>
        <begin position="415"/>
        <end position="437"/>
    </location>
</feature>
<protein>
    <recommendedName>
        <fullName evidence="7">MYND-type domain-containing protein</fullName>
    </recommendedName>
</protein>
<feature type="region of interest" description="Disordered" evidence="6">
    <location>
        <begin position="214"/>
        <end position="250"/>
    </location>
</feature>
<keyword evidence="3 5" id="KW-0863">Zinc-finger</keyword>
<feature type="compositionally biased region" description="Pro residues" evidence="6">
    <location>
        <begin position="324"/>
        <end position="333"/>
    </location>
</feature>
<keyword evidence="1" id="KW-0479">Metal-binding</keyword>
<dbReference type="Pfam" id="PF08238">
    <property type="entry name" value="Sel1"/>
    <property type="match status" value="3"/>
</dbReference>
<feature type="compositionally biased region" description="Pro residues" evidence="6">
    <location>
        <begin position="298"/>
        <end position="314"/>
    </location>
</feature>
<evidence type="ECO:0000256" key="4">
    <source>
        <dbReference type="ARBA" id="ARBA00022833"/>
    </source>
</evidence>
<feature type="region of interest" description="Disordered" evidence="6">
    <location>
        <begin position="264"/>
        <end position="474"/>
    </location>
</feature>
<gene>
    <name evidence="8" type="ORF">THAOC_22954</name>
</gene>
<dbReference type="EMBL" id="AGNL01029694">
    <property type="protein sequence ID" value="EJK57048.1"/>
    <property type="molecule type" value="Genomic_DNA"/>
</dbReference>
<dbReference type="PROSITE" id="PS01360">
    <property type="entry name" value="ZF_MYND_1"/>
    <property type="match status" value="1"/>
</dbReference>
<evidence type="ECO:0000313" key="9">
    <source>
        <dbReference type="Proteomes" id="UP000266841"/>
    </source>
</evidence>
<name>K0RT69_THAOC</name>
<dbReference type="OrthoDB" id="432970at2759"/>
<feature type="compositionally biased region" description="Low complexity" evidence="6">
    <location>
        <begin position="276"/>
        <end position="289"/>
    </location>
</feature>
<evidence type="ECO:0000259" key="7">
    <source>
        <dbReference type="PROSITE" id="PS50865"/>
    </source>
</evidence>
<evidence type="ECO:0000256" key="2">
    <source>
        <dbReference type="ARBA" id="ARBA00022737"/>
    </source>
</evidence>
<keyword evidence="9" id="KW-1185">Reference proteome</keyword>
<evidence type="ECO:0000256" key="1">
    <source>
        <dbReference type="ARBA" id="ARBA00022723"/>
    </source>
</evidence>
<evidence type="ECO:0000256" key="6">
    <source>
        <dbReference type="SAM" id="MobiDB-lite"/>
    </source>
</evidence>
<evidence type="ECO:0000256" key="3">
    <source>
        <dbReference type="ARBA" id="ARBA00022771"/>
    </source>
</evidence>
<feature type="compositionally biased region" description="Low complexity" evidence="6">
    <location>
        <begin position="445"/>
        <end position="455"/>
    </location>
</feature>
<dbReference type="Gene3D" id="6.10.140.2220">
    <property type="match status" value="1"/>
</dbReference>
<dbReference type="InterPro" id="IPR011990">
    <property type="entry name" value="TPR-like_helical_dom_sf"/>
</dbReference>
<reference evidence="8 9" key="1">
    <citation type="journal article" date="2012" name="Genome Biol.">
        <title>Genome and low-iron response of an oceanic diatom adapted to chronic iron limitation.</title>
        <authorList>
            <person name="Lommer M."/>
            <person name="Specht M."/>
            <person name="Roy A.S."/>
            <person name="Kraemer L."/>
            <person name="Andreson R."/>
            <person name="Gutowska M.A."/>
            <person name="Wolf J."/>
            <person name="Bergner S.V."/>
            <person name="Schilhabel M.B."/>
            <person name="Klostermeier U.C."/>
            <person name="Beiko R.G."/>
            <person name="Rosenstiel P."/>
            <person name="Hippler M."/>
            <person name="Laroche J."/>
        </authorList>
    </citation>
    <scope>NUCLEOTIDE SEQUENCE [LARGE SCALE GENOMIC DNA]</scope>
    <source>
        <strain evidence="8 9">CCMP1005</strain>
    </source>
</reference>
<dbReference type="SMART" id="SM00671">
    <property type="entry name" value="SEL1"/>
    <property type="match status" value="3"/>
</dbReference>
<feature type="compositionally biased region" description="Basic and acidic residues" evidence="6">
    <location>
        <begin position="118"/>
        <end position="130"/>
    </location>
</feature>
<evidence type="ECO:0000256" key="5">
    <source>
        <dbReference type="PROSITE-ProRule" id="PRU00134"/>
    </source>
</evidence>
<dbReference type="PANTHER" id="PTHR46430">
    <property type="entry name" value="PROTEIN SKT5-RELATED"/>
    <property type="match status" value="1"/>
</dbReference>
<feature type="domain" description="MYND-type" evidence="7">
    <location>
        <begin position="495"/>
        <end position="536"/>
    </location>
</feature>
<dbReference type="InterPro" id="IPR051726">
    <property type="entry name" value="Chitin_Synth_Reg"/>
</dbReference>
<dbReference type="GO" id="GO:0008270">
    <property type="term" value="F:zinc ion binding"/>
    <property type="evidence" value="ECO:0007669"/>
    <property type="project" value="UniProtKB-KW"/>
</dbReference>
<evidence type="ECO:0000313" key="8">
    <source>
        <dbReference type="EMBL" id="EJK57048.1"/>
    </source>
</evidence>
<organism evidence="8 9">
    <name type="scientific">Thalassiosira oceanica</name>
    <name type="common">Marine diatom</name>
    <dbReference type="NCBI Taxonomy" id="159749"/>
    <lineage>
        <taxon>Eukaryota</taxon>
        <taxon>Sar</taxon>
        <taxon>Stramenopiles</taxon>
        <taxon>Ochrophyta</taxon>
        <taxon>Bacillariophyta</taxon>
        <taxon>Coscinodiscophyceae</taxon>
        <taxon>Thalassiosirophycidae</taxon>
        <taxon>Thalassiosirales</taxon>
        <taxon>Thalassiosiraceae</taxon>
        <taxon>Thalassiosira</taxon>
    </lineage>
</organism>
<dbReference type="Pfam" id="PF01753">
    <property type="entry name" value="zf-MYND"/>
    <property type="match status" value="1"/>
</dbReference>
<dbReference type="Proteomes" id="UP000266841">
    <property type="component" value="Unassembled WGS sequence"/>
</dbReference>
<feature type="region of interest" description="Disordered" evidence="6">
    <location>
        <begin position="81"/>
        <end position="100"/>
    </location>
</feature>
<feature type="compositionally biased region" description="Polar residues" evidence="6">
    <location>
        <begin position="83"/>
        <end position="93"/>
    </location>
</feature>
<dbReference type="InterPro" id="IPR006597">
    <property type="entry name" value="Sel1-like"/>
</dbReference>
<feature type="compositionally biased region" description="Basic and acidic residues" evidence="6">
    <location>
        <begin position="403"/>
        <end position="412"/>
    </location>
</feature>